<evidence type="ECO:0000313" key="2">
    <source>
        <dbReference type="Proteomes" id="UP001595793"/>
    </source>
</evidence>
<evidence type="ECO:0000313" key="1">
    <source>
        <dbReference type="EMBL" id="MFC4029481.1"/>
    </source>
</evidence>
<reference evidence="2" key="1">
    <citation type="journal article" date="2019" name="Int. J. Syst. Evol. Microbiol.">
        <title>The Global Catalogue of Microorganisms (GCM) 10K type strain sequencing project: providing services to taxonomists for standard genome sequencing and annotation.</title>
        <authorList>
            <consortium name="The Broad Institute Genomics Platform"/>
            <consortium name="The Broad Institute Genome Sequencing Center for Infectious Disease"/>
            <person name="Wu L."/>
            <person name="Ma J."/>
        </authorList>
    </citation>
    <scope>NUCLEOTIDE SEQUENCE [LARGE SCALE GENOMIC DNA]</scope>
    <source>
        <strain evidence="2">CECT 9128</strain>
    </source>
</reference>
<organism evidence="1 2">
    <name type="scientific">Zunongwangia endophytica</name>
    <dbReference type="NCBI Taxonomy" id="1808945"/>
    <lineage>
        <taxon>Bacteria</taxon>
        <taxon>Pseudomonadati</taxon>
        <taxon>Bacteroidota</taxon>
        <taxon>Flavobacteriia</taxon>
        <taxon>Flavobacteriales</taxon>
        <taxon>Flavobacteriaceae</taxon>
        <taxon>Zunongwangia</taxon>
    </lineage>
</organism>
<dbReference type="RefSeq" id="WP_290230528.1">
    <property type="nucleotide sequence ID" value="NZ_JAUFPZ010000002.1"/>
</dbReference>
<keyword evidence="2" id="KW-1185">Reference proteome</keyword>
<name>A0ABV8HDK4_9FLAO</name>
<dbReference type="EMBL" id="JBHSAS010000033">
    <property type="protein sequence ID" value="MFC4029481.1"/>
    <property type="molecule type" value="Genomic_DNA"/>
</dbReference>
<sequence>MEQSSQYSFYFENDISKKELQNRVKLFNQFYRDSVIIKISEISYLNGQLDSYTISRKFPDETNFKIGATLENQAYKDKRPNLLSFKNQKIILRTSSNFRFELSKDLNAGIYKTEDK</sequence>
<comment type="caution">
    <text evidence="1">The sequence shown here is derived from an EMBL/GenBank/DDBJ whole genome shotgun (WGS) entry which is preliminary data.</text>
</comment>
<protein>
    <submittedName>
        <fullName evidence="1">Uncharacterized protein</fullName>
    </submittedName>
</protein>
<accession>A0ABV8HDK4</accession>
<gene>
    <name evidence="1" type="ORF">ACFOS1_18835</name>
</gene>
<proteinExistence type="predicted"/>
<dbReference type="Proteomes" id="UP001595793">
    <property type="component" value="Unassembled WGS sequence"/>
</dbReference>